<name>A0AAW8F6J1_9ACTN</name>
<dbReference type="RefSeq" id="WP_306972398.1">
    <property type="nucleotide sequence ID" value="NZ_JAUSZV010000005.1"/>
</dbReference>
<reference evidence="1" key="1">
    <citation type="submission" date="2023-07" db="EMBL/GenBank/DDBJ databases">
        <title>Comparative genomics of wheat-associated soil bacteria to identify genetic determinants of phenazine resistance.</title>
        <authorList>
            <person name="Mouncey N."/>
        </authorList>
    </citation>
    <scope>NUCLEOTIDE SEQUENCE</scope>
    <source>
        <strain evidence="1">V4I22</strain>
    </source>
</reference>
<evidence type="ECO:0000313" key="2">
    <source>
        <dbReference type="Proteomes" id="UP001234216"/>
    </source>
</evidence>
<sequence>MGKDTGAHERAMHGIGLLRAALLGLAGSFNRDLSPGRGVSENRGHGLSAIRDGLGAPGIGQGIDKAHTAARLGQWIRFGHTWPIRRSTLVLNLQFSDVIAMVEYQIPDAGCV</sequence>
<dbReference type="AlphaFoldDB" id="A0AAW8F6J1"/>
<proteinExistence type="predicted"/>
<dbReference type="Proteomes" id="UP001234216">
    <property type="component" value="Unassembled WGS sequence"/>
</dbReference>
<gene>
    <name evidence="1" type="ORF">QFZ22_000870</name>
</gene>
<organism evidence="1 2">
    <name type="scientific">Streptomyces canus</name>
    <dbReference type="NCBI Taxonomy" id="58343"/>
    <lineage>
        <taxon>Bacteria</taxon>
        <taxon>Bacillati</taxon>
        <taxon>Actinomycetota</taxon>
        <taxon>Actinomycetes</taxon>
        <taxon>Kitasatosporales</taxon>
        <taxon>Streptomycetaceae</taxon>
        <taxon>Streptomyces</taxon>
        <taxon>Streptomyces aurantiacus group</taxon>
    </lineage>
</organism>
<protein>
    <submittedName>
        <fullName evidence="1">Uncharacterized protein</fullName>
    </submittedName>
</protein>
<evidence type="ECO:0000313" key="1">
    <source>
        <dbReference type="EMBL" id="MDQ0904885.1"/>
    </source>
</evidence>
<dbReference type="EMBL" id="JAUSZV010000005">
    <property type="protein sequence ID" value="MDQ0904885.1"/>
    <property type="molecule type" value="Genomic_DNA"/>
</dbReference>
<accession>A0AAW8F6J1</accession>
<comment type="caution">
    <text evidence="1">The sequence shown here is derived from an EMBL/GenBank/DDBJ whole genome shotgun (WGS) entry which is preliminary data.</text>
</comment>